<evidence type="ECO:0000313" key="10">
    <source>
        <dbReference type="EMBL" id="EEB16110.1"/>
    </source>
</evidence>
<dbReference type="SUPFAM" id="SSF49265">
    <property type="entry name" value="Fibronectin type III"/>
    <property type="match status" value="1"/>
</dbReference>
<feature type="domain" description="Ig-like" evidence="8">
    <location>
        <begin position="166"/>
        <end position="254"/>
    </location>
</feature>
<dbReference type="EnsemblMetazoa" id="PHUM405130-RA">
    <property type="protein sequence ID" value="PHUM405130-PA"/>
    <property type="gene ID" value="PHUM405130"/>
</dbReference>
<evidence type="ECO:0000259" key="8">
    <source>
        <dbReference type="PROSITE" id="PS50835"/>
    </source>
</evidence>
<evidence type="ECO:0000256" key="2">
    <source>
        <dbReference type="ARBA" id="ARBA00006692"/>
    </source>
</evidence>
<dbReference type="STRING" id="121224.E0VRV4"/>
<feature type="domain" description="Ig-like" evidence="8">
    <location>
        <begin position="359"/>
        <end position="449"/>
    </location>
</feature>
<organism>
    <name type="scientific">Pediculus humanus subsp. corporis</name>
    <name type="common">Body louse</name>
    <dbReference type="NCBI Taxonomy" id="121224"/>
    <lineage>
        <taxon>Eukaryota</taxon>
        <taxon>Metazoa</taxon>
        <taxon>Ecdysozoa</taxon>
        <taxon>Arthropoda</taxon>
        <taxon>Hexapoda</taxon>
        <taxon>Insecta</taxon>
        <taxon>Pterygota</taxon>
        <taxon>Neoptera</taxon>
        <taxon>Paraneoptera</taxon>
        <taxon>Psocodea</taxon>
        <taxon>Troctomorpha</taxon>
        <taxon>Phthiraptera</taxon>
        <taxon>Anoplura</taxon>
        <taxon>Pediculidae</taxon>
        <taxon>Pediculus</taxon>
    </lineage>
</organism>
<dbReference type="GO" id="GO:0060298">
    <property type="term" value="P:positive regulation of sarcomere organization"/>
    <property type="evidence" value="ECO:0007669"/>
    <property type="project" value="UniProtKB-ARBA"/>
</dbReference>
<feature type="domain" description="Ig-like" evidence="8">
    <location>
        <begin position="559"/>
        <end position="648"/>
    </location>
</feature>
<feature type="domain" description="Ig-like" evidence="8">
    <location>
        <begin position="1599"/>
        <end position="1690"/>
    </location>
</feature>
<dbReference type="PROSITE" id="PS50853">
    <property type="entry name" value="FN3"/>
    <property type="match status" value="2"/>
</dbReference>
<feature type="domain" description="Protein kinase" evidence="7">
    <location>
        <begin position="1843"/>
        <end position="2095"/>
    </location>
</feature>
<sequence>MSALKLNGKGEKIESDSHFVFENTKTKGIYKMIIKNIKTTDISEYTLVATNKAGESKQKVKLSLHGEKPSFVKPLKDADVKDGEDANFLVRCNGIPKPDIKWYKDEKELTDTDRITLKTQTEGQVSTSLDITQFQADDVGEYKVTATNAMGTAENKFKLNMSQIAPVFEKGLPKSLEVGDLLELTCKVSGSPKPTLKWSKDGEPLVPGGDVKITELPNGVVKLSIENMTPEKGGLYTLDAENPNGKKTGHCAVTVEPKSSKPKFVEGLKDVSEKEGNPIQLQAKITCYPPPEIKWYKDGVPLKPSQGETSFNEKDGTLKLKINSLKPENAGVYSVKVSNKLGEASQEAKVEVMEAPKKPKFDSTLLPVTAVEGSPVKFSVKASGNPKPAIKWSHNGKEIVPDGENIIIKSEPDGSEVLILNKCTPENAGEIEATAVNDEGSISTKAPLVVLGKKVEGKNEKEPSFTSPLNNESVDEDDNIILSAPISGNPIPDISWEKDGKPLIPNDRILPTFDGKKVSLEIKPCKLSDAGNYTCHLLNHLGKAKSTGNVKVRKIFEEPVFVEKFKDTEQFLDKDVVLKARITGNPKVETEWFFNGQKINDDGDKYKMERDGDRFSLNIKNIKREDCGFYRCCAFNRAGKADCVAQLNIKKEIDDKQQFEPPTFLKKLSDCDVYKGMNAKFTACCAGFPKPDMEWFKDGNKLLLTNSRFKVDYEDSGLIRLTIYNVNDDDIGTYKLKISNKYGEADCSAKLICDYSKQNKKKVTVPEKPRKKEIECEIPSALTDKPIISRMTDRHMTLSWKPYLPIRPQPPVTYILEMCKIPDGDWFTARKGILSCACDIRNLEPFQDYRFRVRVENKYGISDPSPYTETYRQKIISDSRDGIDLRRPKFNFDSPAIPKGFDLDRPSHDSYAHAPEFLRQEYDVQYGIKNQNSSLFWFVYGYPKPTMTYYFNDEPIGMGGRYDCSYTGNGQATLFINGMLDRDVGWYEAVAKNEHGEARQKVRLEIGELPYFIRRPEESYILLRESGVLTARIYGVPNPEIKWYKDWQPLTSSSRIKIEKKDSDTYTLTINDAISKDAGLYSISATNFAGTVSSSAMIHIEENEEVYKYATYRGERNIKKRTEPHSNYYDIGLELGRGTQGITYHAVERKSGQNYAAKFMHGRSELKPFMLNEYNIMNMLNHKNLIRLYDSFDTNDLLVLVMELAGGGQLIEWITKQTYITEIEIAKYIRQILWGLEYMHSCGYAHLSLSLNDLLLSRPDGDELKLCDFGLSRRITLNNLCALNYGMPEFVAPEVANGDGVSYSADLWSLGIITYILLSGISPFKGNNDRETLTRIKEGTWKFDEEYFSNISSEARDFITRLLTFKAEDRMDVKNALRHPWLLKLNESAHDQYKISTNNLKNYYYSLKSWYDNANCRPWYRREPLNNAFTHPSKMVYPPNLDYSSNDYDLPSKTVKTPRGHPISNVPSIPRENLDYEIGDFKSESQYQCGPDTYLLQLRDVDLPCRLRHYMKVAAERPLGIVSGGPENIDKRTPVIKERRKFMDIMDEEIDDERRAKLSQYGTDETGTLRRLKHEIGCRSDNHAEAEAMLESRRDGRLPFFREKPKNLAIIPNKPGEFSCLVTGDPEPIVQWFKNDLVLPESSRIKMFSDEKKRFYLKFEPALKNDAGVYKVVAKNKIGQTIARMRAVFSSVPLSPNPPEVGEVSDTEVLIKWKPESDDVYIPIICYSLQYKKSDDTDWIKVADNIDLDFWLVKNLIPETSYDFRLLAKNCIGWSAPSLPLQLVQTSEPGSAKINMSDAQEKMQRETENTSEMDSSNNEFELNYEVEDSPITWTTDSNFEQKYQLNSVMARGEFSVILEGVDKETNKNIVAKAIDVNSNTEKNVAQEFESFKSLKHQRIVNLLCAMRPAPNLTVFVMEQLEKIDILTYFASRKEFNEDMIVTALTQVLDGLQYLHWRGLCHLNLQPDNIVLSSDRVLQVKLIDFGSTQKVSKLGTIVNAPITDYTAPEIICNEPAFPRTDIWSLGVVAYVLLSGVTPFTGETEEETRQNIKFVRYRFEPLHKNLTQEAVRFLMQIFKRAPSKRPTVEECYESRWFMTSEFVIKKRQKSCFPGNLLKNYDEVYHSKKSDDNPAALNSLENILGKKF</sequence>
<dbReference type="FunFam" id="2.60.40.10:FF:001223">
    <property type="entry name" value="Sidekick cell adhesion molecule 1"/>
    <property type="match status" value="1"/>
</dbReference>
<dbReference type="PROSITE" id="PS50011">
    <property type="entry name" value="PROTEIN_KINASE_DOM"/>
    <property type="match status" value="2"/>
</dbReference>
<dbReference type="InterPro" id="IPR036179">
    <property type="entry name" value="Ig-like_dom_sf"/>
</dbReference>
<evidence type="ECO:0000256" key="4">
    <source>
        <dbReference type="ARBA" id="ARBA00022737"/>
    </source>
</evidence>
<dbReference type="Gene3D" id="1.10.510.10">
    <property type="entry name" value="Transferase(Phosphotransferase) domain 1"/>
    <property type="match status" value="2"/>
</dbReference>
<keyword evidence="6" id="KW-0393">Immunoglobulin domain</keyword>
<dbReference type="InterPro" id="IPR003598">
    <property type="entry name" value="Ig_sub2"/>
</dbReference>
<dbReference type="InterPro" id="IPR000719">
    <property type="entry name" value="Prot_kinase_dom"/>
</dbReference>
<feature type="domain" description="Fibronectin type-III" evidence="9">
    <location>
        <begin position="778"/>
        <end position="875"/>
    </location>
</feature>
<reference evidence="10" key="1">
    <citation type="submission" date="2007-04" db="EMBL/GenBank/DDBJ databases">
        <title>Annotation of Pediculus humanus corporis strain USDA.</title>
        <authorList>
            <person name="Kirkness E."/>
            <person name="Hannick L."/>
            <person name="Hass B."/>
            <person name="Bruggner R."/>
            <person name="Lawson D."/>
            <person name="Bidwell S."/>
            <person name="Joardar V."/>
            <person name="Caler E."/>
            <person name="Walenz B."/>
            <person name="Inman J."/>
            <person name="Schobel S."/>
            <person name="Galinsky K."/>
            <person name="Amedeo P."/>
            <person name="Strausberg R."/>
        </authorList>
    </citation>
    <scope>NUCLEOTIDE SEQUENCE</scope>
    <source>
        <strain evidence="10">USDA</strain>
    </source>
</reference>
<dbReference type="OMA" id="GSHIMGD"/>
<reference evidence="10" key="2">
    <citation type="submission" date="2007-04" db="EMBL/GenBank/DDBJ databases">
        <title>The genome of the human body louse.</title>
        <authorList>
            <consortium name="The Human Body Louse Genome Consortium"/>
            <person name="Kirkness E."/>
            <person name="Walenz B."/>
            <person name="Hass B."/>
            <person name="Bruggner R."/>
            <person name="Strausberg R."/>
        </authorList>
    </citation>
    <scope>NUCLEOTIDE SEQUENCE</scope>
    <source>
        <strain evidence="10">USDA</strain>
    </source>
</reference>
<protein>
    <submittedName>
        <fullName evidence="10 11">Uncharacterized protein</fullName>
    </submittedName>
</protein>
<name>E0VRV4_PEDHC</name>
<keyword evidence="5" id="KW-1015">Disulfide bond</keyword>
<dbReference type="InterPro" id="IPR007110">
    <property type="entry name" value="Ig-like_dom"/>
</dbReference>
<dbReference type="CTD" id="8233993"/>
<dbReference type="SMART" id="SM00409">
    <property type="entry name" value="IG"/>
    <property type="match status" value="9"/>
</dbReference>
<dbReference type="InParanoid" id="E0VRV4"/>
<dbReference type="Pfam" id="PF00069">
    <property type="entry name" value="Pkinase"/>
    <property type="match status" value="2"/>
</dbReference>
<dbReference type="OrthoDB" id="2570713at2759"/>
<dbReference type="FunFam" id="2.60.40.10:FF:000802">
    <property type="entry name" value="Muscle M-line assembly protein unc-89"/>
    <property type="match status" value="1"/>
</dbReference>
<dbReference type="Proteomes" id="UP000009046">
    <property type="component" value="Unassembled WGS sequence"/>
</dbReference>
<dbReference type="Gene3D" id="3.30.200.20">
    <property type="entry name" value="Phosphorylase Kinase, domain 1"/>
    <property type="match status" value="2"/>
</dbReference>
<proteinExistence type="inferred from homology"/>
<comment type="subcellular location">
    <subcellularLocation>
        <location evidence="1">Cytoplasm</location>
        <location evidence="1">Myofibril</location>
        <location evidence="1">Sarcomere</location>
        <location evidence="1">A band</location>
    </subcellularLocation>
</comment>
<dbReference type="PANTHER" id="PTHR47633:SF3">
    <property type="entry name" value="STRIATED MUSCLE PREFERENTIALLY EXPRESSED PROTEIN KINASE"/>
    <property type="match status" value="1"/>
</dbReference>
<keyword evidence="4" id="KW-0677">Repeat</keyword>
<evidence type="ECO:0000256" key="1">
    <source>
        <dbReference type="ARBA" id="ARBA00004161"/>
    </source>
</evidence>
<feature type="domain" description="Ig-like" evidence="8">
    <location>
        <begin position="69"/>
        <end position="160"/>
    </location>
</feature>
<reference evidence="11" key="3">
    <citation type="submission" date="2021-02" db="UniProtKB">
        <authorList>
            <consortium name="EnsemblMetazoa"/>
        </authorList>
    </citation>
    <scope>IDENTIFICATION</scope>
    <source>
        <strain evidence="11">USDA</strain>
    </source>
</reference>
<accession>E0VRV4</accession>
<feature type="domain" description="Fibronectin type-III" evidence="9">
    <location>
        <begin position="1695"/>
        <end position="1789"/>
    </location>
</feature>
<feature type="domain" description="Ig-like" evidence="8">
    <location>
        <begin position="463"/>
        <end position="553"/>
    </location>
</feature>
<dbReference type="CDD" id="cd00063">
    <property type="entry name" value="FN3"/>
    <property type="match status" value="2"/>
</dbReference>
<evidence type="ECO:0000256" key="3">
    <source>
        <dbReference type="ARBA" id="ARBA00022490"/>
    </source>
</evidence>
<dbReference type="PROSITE" id="PS50835">
    <property type="entry name" value="IG_LIKE"/>
    <property type="match status" value="9"/>
</dbReference>
<dbReference type="PANTHER" id="PTHR47633">
    <property type="entry name" value="IMMUNOGLOBULIN"/>
    <property type="match status" value="1"/>
</dbReference>
<evidence type="ECO:0000313" key="12">
    <source>
        <dbReference type="Proteomes" id="UP000009046"/>
    </source>
</evidence>
<keyword evidence="12" id="KW-1185">Reference proteome</keyword>
<dbReference type="eggNOG" id="KOG4475">
    <property type="taxonomic scope" value="Eukaryota"/>
</dbReference>
<keyword evidence="3" id="KW-0963">Cytoplasm</keyword>
<feature type="domain" description="Protein kinase" evidence="7">
    <location>
        <begin position="1129"/>
        <end position="1382"/>
    </location>
</feature>
<feature type="domain" description="Ig-like" evidence="8">
    <location>
        <begin position="662"/>
        <end position="752"/>
    </location>
</feature>
<dbReference type="RefSeq" id="XP_002428848.1">
    <property type="nucleotide sequence ID" value="XM_002428803.1"/>
</dbReference>
<dbReference type="GeneID" id="8233993"/>
<dbReference type="EMBL" id="AAZO01004819">
    <property type="status" value="NOT_ANNOTATED_CDS"/>
    <property type="molecule type" value="Genomic_DNA"/>
</dbReference>
<dbReference type="SMART" id="SM00408">
    <property type="entry name" value="IGc2"/>
    <property type="match status" value="9"/>
</dbReference>
<dbReference type="InterPro" id="IPR011009">
    <property type="entry name" value="Kinase-like_dom_sf"/>
</dbReference>
<dbReference type="GO" id="GO:0045989">
    <property type="term" value="P:positive regulation of striated muscle contraction"/>
    <property type="evidence" value="ECO:0007669"/>
    <property type="project" value="UniProtKB-ARBA"/>
</dbReference>
<evidence type="ECO:0000313" key="11">
    <source>
        <dbReference type="EnsemblMetazoa" id="PHUM405130-PA"/>
    </source>
</evidence>
<dbReference type="Gene3D" id="2.60.40.10">
    <property type="entry name" value="Immunoglobulins"/>
    <property type="match status" value="13"/>
</dbReference>
<dbReference type="EMBL" id="DS235562">
    <property type="protein sequence ID" value="EEB16110.1"/>
    <property type="molecule type" value="Genomic_DNA"/>
</dbReference>
<dbReference type="GO" id="GO:0004672">
    <property type="term" value="F:protein kinase activity"/>
    <property type="evidence" value="ECO:0007669"/>
    <property type="project" value="InterPro"/>
</dbReference>
<dbReference type="Pfam" id="PF07679">
    <property type="entry name" value="I-set"/>
    <property type="match status" value="11"/>
</dbReference>
<dbReference type="FunFam" id="2.60.40.10:FF:001036">
    <property type="entry name" value="Muscle M-line assembly protein unc-89"/>
    <property type="match status" value="1"/>
</dbReference>
<dbReference type="FunFam" id="2.60.40.10:FF:000107">
    <property type="entry name" value="Myosin, light chain kinase a"/>
    <property type="match status" value="3"/>
</dbReference>
<dbReference type="GO" id="GO:0031672">
    <property type="term" value="C:A band"/>
    <property type="evidence" value="ECO:0007669"/>
    <property type="project" value="UniProtKB-SubCell"/>
</dbReference>
<dbReference type="VEuPathDB" id="VectorBase:PHUM405130"/>
<dbReference type="GO" id="GO:0009653">
    <property type="term" value="P:anatomical structure morphogenesis"/>
    <property type="evidence" value="ECO:0007669"/>
    <property type="project" value="UniProtKB-ARBA"/>
</dbReference>
<dbReference type="SUPFAM" id="SSF48726">
    <property type="entry name" value="Immunoglobulin"/>
    <property type="match status" value="11"/>
</dbReference>
<dbReference type="SUPFAM" id="SSF56112">
    <property type="entry name" value="Protein kinase-like (PK-like)"/>
    <property type="match status" value="2"/>
</dbReference>
<dbReference type="InterPro" id="IPR013783">
    <property type="entry name" value="Ig-like_fold"/>
</dbReference>
<dbReference type="SMART" id="SM00060">
    <property type="entry name" value="FN3"/>
    <property type="match status" value="3"/>
</dbReference>
<dbReference type="InterPro" id="IPR013098">
    <property type="entry name" value="Ig_I-set"/>
</dbReference>
<evidence type="ECO:0000256" key="6">
    <source>
        <dbReference type="ARBA" id="ARBA00023319"/>
    </source>
</evidence>
<dbReference type="InterPro" id="IPR003599">
    <property type="entry name" value="Ig_sub"/>
</dbReference>
<dbReference type="FunFam" id="2.60.40.10:FF:000032">
    <property type="entry name" value="palladin isoform X1"/>
    <property type="match status" value="2"/>
</dbReference>
<evidence type="ECO:0000259" key="7">
    <source>
        <dbReference type="PROSITE" id="PS50011"/>
    </source>
</evidence>
<feature type="domain" description="Ig-like" evidence="8">
    <location>
        <begin position="1010"/>
        <end position="1099"/>
    </location>
</feature>
<dbReference type="InterPro" id="IPR003961">
    <property type="entry name" value="FN3_dom"/>
</dbReference>
<dbReference type="FunFam" id="2.60.40.10:FF:000345">
    <property type="entry name" value="Muscle M-line assembly protein unc-89"/>
    <property type="match status" value="2"/>
</dbReference>
<dbReference type="FunFam" id="2.60.40.10:FF:000425">
    <property type="entry name" value="Myosin light chain kinase"/>
    <property type="match status" value="1"/>
</dbReference>
<dbReference type="eggNOG" id="KOG0032">
    <property type="taxonomic scope" value="Eukaryota"/>
</dbReference>
<dbReference type="KEGG" id="phu:Phum_PHUM405130"/>
<dbReference type="GO" id="GO:0005524">
    <property type="term" value="F:ATP binding"/>
    <property type="evidence" value="ECO:0007669"/>
    <property type="project" value="InterPro"/>
</dbReference>
<dbReference type="FunCoup" id="E0VRV4">
    <property type="interactions" value="42"/>
</dbReference>
<gene>
    <name evidence="11" type="primary">8233993</name>
    <name evidence="10" type="ORF">Phum_PHUM405130</name>
</gene>
<comment type="similarity">
    <text evidence="2">Belongs to the protein kinase superfamily. CAMK Ser/Thr protein kinase family.</text>
</comment>
<dbReference type="GO" id="GO:0040017">
    <property type="term" value="P:positive regulation of locomotion"/>
    <property type="evidence" value="ECO:0007669"/>
    <property type="project" value="UniProtKB-ARBA"/>
</dbReference>
<dbReference type="GO" id="GO:0030154">
    <property type="term" value="P:cell differentiation"/>
    <property type="evidence" value="ECO:0007669"/>
    <property type="project" value="UniProtKB-ARBA"/>
</dbReference>
<dbReference type="Pfam" id="PF00041">
    <property type="entry name" value="fn3"/>
    <property type="match status" value="1"/>
</dbReference>
<dbReference type="HOGENOM" id="CLU_231829_0_0_1"/>
<dbReference type="InterPro" id="IPR036116">
    <property type="entry name" value="FN3_sf"/>
</dbReference>
<evidence type="ECO:0000256" key="5">
    <source>
        <dbReference type="ARBA" id="ARBA00023157"/>
    </source>
</evidence>
<evidence type="ECO:0000259" key="9">
    <source>
        <dbReference type="PROSITE" id="PS50853"/>
    </source>
</evidence>
<feature type="domain" description="Ig-like" evidence="8">
    <location>
        <begin position="262"/>
        <end position="351"/>
    </location>
</feature>